<name>K0S454_THAOC</name>
<evidence type="ECO:0000313" key="4">
    <source>
        <dbReference type="Proteomes" id="UP000266841"/>
    </source>
</evidence>
<accession>K0S454</accession>
<feature type="transmembrane region" description="Helical" evidence="2">
    <location>
        <begin position="89"/>
        <end position="108"/>
    </location>
</feature>
<dbReference type="EMBL" id="AGNL01021603">
    <property type="protein sequence ID" value="EJK60070.1"/>
    <property type="molecule type" value="Genomic_DNA"/>
</dbReference>
<protein>
    <submittedName>
        <fullName evidence="3">Uncharacterized protein</fullName>
    </submittedName>
</protein>
<evidence type="ECO:0000256" key="1">
    <source>
        <dbReference type="SAM" id="MobiDB-lite"/>
    </source>
</evidence>
<reference evidence="3 4" key="1">
    <citation type="journal article" date="2012" name="Genome Biol.">
        <title>Genome and low-iron response of an oceanic diatom adapted to chronic iron limitation.</title>
        <authorList>
            <person name="Lommer M."/>
            <person name="Specht M."/>
            <person name="Roy A.S."/>
            <person name="Kraemer L."/>
            <person name="Andreson R."/>
            <person name="Gutowska M.A."/>
            <person name="Wolf J."/>
            <person name="Bergner S.V."/>
            <person name="Schilhabel M.B."/>
            <person name="Klostermeier U.C."/>
            <person name="Beiko R.G."/>
            <person name="Rosenstiel P."/>
            <person name="Hippler M."/>
            <person name="Laroche J."/>
        </authorList>
    </citation>
    <scope>NUCLEOTIDE SEQUENCE [LARGE SCALE GENOMIC DNA]</scope>
    <source>
        <strain evidence="3 4">CCMP1005</strain>
    </source>
</reference>
<keyword evidence="2" id="KW-0472">Membrane</keyword>
<dbReference type="AlphaFoldDB" id="K0S454"/>
<sequence length="222" mass="24831">VSNQSSKFRQQQLPSSSESSAICRQIGARLGIGHRWQSESGGRAAQSANKYRVRFVPMISLPFFTVHSAGVSVVGISRTESIENKTATQLPFTVTFYVTVGGFARLLYLKGKLDRGTAPRPGGNVVKTLIITFFRLAGVEADEESALWMLGKVPLYPYMKAKWYTDSTLQARLWQTSWQGTAWPRRRRQTTVDLVAELTSSARSRLCTRRATARKKPEIVWG</sequence>
<evidence type="ECO:0000256" key="2">
    <source>
        <dbReference type="SAM" id="Phobius"/>
    </source>
</evidence>
<keyword evidence="2" id="KW-0812">Transmembrane</keyword>
<feature type="region of interest" description="Disordered" evidence="1">
    <location>
        <begin position="1"/>
        <end position="20"/>
    </location>
</feature>
<dbReference type="Proteomes" id="UP000266841">
    <property type="component" value="Unassembled WGS sequence"/>
</dbReference>
<feature type="non-terminal residue" evidence="3">
    <location>
        <position position="1"/>
    </location>
</feature>
<evidence type="ECO:0000313" key="3">
    <source>
        <dbReference type="EMBL" id="EJK60070.1"/>
    </source>
</evidence>
<keyword evidence="4" id="KW-1185">Reference proteome</keyword>
<organism evidence="3 4">
    <name type="scientific">Thalassiosira oceanica</name>
    <name type="common">Marine diatom</name>
    <dbReference type="NCBI Taxonomy" id="159749"/>
    <lineage>
        <taxon>Eukaryota</taxon>
        <taxon>Sar</taxon>
        <taxon>Stramenopiles</taxon>
        <taxon>Ochrophyta</taxon>
        <taxon>Bacillariophyta</taxon>
        <taxon>Coscinodiscophyceae</taxon>
        <taxon>Thalassiosirophycidae</taxon>
        <taxon>Thalassiosirales</taxon>
        <taxon>Thalassiosiraceae</taxon>
        <taxon>Thalassiosira</taxon>
    </lineage>
</organism>
<comment type="caution">
    <text evidence="3">The sequence shown here is derived from an EMBL/GenBank/DDBJ whole genome shotgun (WGS) entry which is preliminary data.</text>
</comment>
<feature type="transmembrane region" description="Helical" evidence="2">
    <location>
        <begin position="55"/>
        <end position="77"/>
    </location>
</feature>
<keyword evidence="2" id="KW-1133">Transmembrane helix</keyword>
<gene>
    <name evidence="3" type="ORF">THAOC_19646</name>
</gene>
<proteinExistence type="predicted"/>